<sequence length="92" mass="10407">RCADGIIRRCIPDENIAEFYGIVTLQIMVDTLAEIEQRLKCSNVVFIGPRSLKMLVTLSRDVTNAKGLETSQGNKRCLRPIYLNLKYLMFGA</sequence>
<feature type="non-terminal residue" evidence="1">
    <location>
        <position position="1"/>
    </location>
</feature>
<evidence type="ECO:0000313" key="2">
    <source>
        <dbReference type="Proteomes" id="UP001341840"/>
    </source>
</evidence>
<dbReference type="EMBL" id="JASCZI010064399">
    <property type="protein sequence ID" value="MED6141674.1"/>
    <property type="molecule type" value="Genomic_DNA"/>
</dbReference>
<comment type="caution">
    <text evidence="1">The sequence shown here is derived from an EMBL/GenBank/DDBJ whole genome shotgun (WGS) entry which is preliminary data.</text>
</comment>
<gene>
    <name evidence="1" type="ORF">PIB30_105785</name>
</gene>
<keyword evidence="2" id="KW-1185">Reference proteome</keyword>
<name>A0ABU6SZH1_9FABA</name>
<evidence type="ECO:0000313" key="1">
    <source>
        <dbReference type="EMBL" id="MED6141674.1"/>
    </source>
</evidence>
<organism evidence="1 2">
    <name type="scientific">Stylosanthes scabra</name>
    <dbReference type="NCBI Taxonomy" id="79078"/>
    <lineage>
        <taxon>Eukaryota</taxon>
        <taxon>Viridiplantae</taxon>
        <taxon>Streptophyta</taxon>
        <taxon>Embryophyta</taxon>
        <taxon>Tracheophyta</taxon>
        <taxon>Spermatophyta</taxon>
        <taxon>Magnoliopsida</taxon>
        <taxon>eudicotyledons</taxon>
        <taxon>Gunneridae</taxon>
        <taxon>Pentapetalae</taxon>
        <taxon>rosids</taxon>
        <taxon>fabids</taxon>
        <taxon>Fabales</taxon>
        <taxon>Fabaceae</taxon>
        <taxon>Papilionoideae</taxon>
        <taxon>50 kb inversion clade</taxon>
        <taxon>dalbergioids sensu lato</taxon>
        <taxon>Dalbergieae</taxon>
        <taxon>Pterocarpus clade</taxon>
        <taxon>Stylosanthes</taxon>
    </lineage>
</organism>
<protein>
    <submittedName>
        <fullName evidence="1">Uncharacterized protein</fullName>
    </submittedName>
</protein>
<proteinExistence type="predicted"/>
<dbReference type="Proteomes" id="UP001341840">
    <property type="component" value="Unassembled WGS sequence"/>
</dbReference>
<reference evidence="1 2" key="1">
    <citation type="journal article" date="2023" name="Plants (Basel)">
        <title>Bridging the Gap: Combining Genomics and Transcriptomics Approaches to Understand Stylosanthes scabra, an Orphan Legume from the Brazilian Caatinga.</title>
        <authorList>
            <person name="Ferreira-Neto J.R.C."/>
            <person name="da Silva M.D."/>
            <person name="Binneck E."/>
            <person name="de Melo N.F."/>
            <person name="da Silva R.H."/>
            <person name="de Melo A.L.T.M."/>
            <person name="Pandolfi V."/>
            <person name="Bustamante F.O."/>
            <person name="Brasileiro-Vidal A.C."/>
            <person name="Benko-Iseppon A.M."/>
        </authorList>
    </citation>
    <scope>NUCLEOTIDE SEQUENCE [LARGE SCALE GENOMIC DNA]</scope>
    <source>
        <tissue evidence="1">Leaves</tissue>
    </source>
</reference>
<accession>A0ABU6SZH1</accession>